<accession>A0A1E5CB41</accession>
<gene>
    <name evidence="1" type="ORF">A1OK_19240</name>
</gene>
<keyword evidence="2" id="KW-1185">Reference proteome</keyword>
<evidence type="ECO:0000313" key="2">
    <source>
        <dbReference type="Proteomes" id="UP000095039"/>
    </source>
</evidence>
<reference evidence="1 2" key="1">
    <citation type="journal article" date="2012" name="Science">
        <title>Ecological populations of bacteria act as socially cohesive units of antibiotic production and resistance.</title>
        <authorList>
            <person name="Cordero O.X."/>
            <person name="Wildschutte H."/>
            <person name="Kirkup B."/>
            <person name="Proehl S."/>
            <person name="Ngo L."/>
            <person name="Hussain F."/>
            <person name="Le Roux F."/>
            <person name="Mincer T."/>
            <person name="Polz M.F."/>
        </authorList>
    </citation>
    <scope>NUCLEOTIDE SEQUENCE [LARGE SCALE GENOMIC DNA]</scope>
    <source>
        <strain evidence="1 2">FF-454</strain>
    </source>
</reference>
<dbReference type="AlphaFoldDB" id="A0A1E5CB41"/>
<proteinExistence type="predicted"/>
<dbReference type="Proteomes" id="UP000095039">
    <property type="component" value="Unassembled WGS sequence"/>
</dbReference>
<evidence type="ECO:0000313" key="1">
    <source>
        <dbReference type="EMBL" id="OEE62726.1"/>
    </source>
</evidence>
<comment type="caution">
    <text evidence="1">The sequence shown here is derived from an EMBL/GenBank/DDBJ whole genome shotgun (WGS) entry which is preliminary data.</text>
</comment>
<sequence>MFFTLVLALGIEIAAQKLRRKYPHKDSWTSSIGIGKSSLQPVAFHLSLSHKVAKTVDLLKQASAYSL</sequence>
<organism evidence="1 2">
    <name type="scientific">Enterovibrio norvegicus FF-454</name>
    <dbReference type="NCBI Taxonomy" id="1185651"/>
    <lineage>
        <taxon>Bacteria</taxon>
        <taxon>Pseudomonadati</taxon>
        <taxon>Pseudomonadota</taxon>
        <taxon>Gammaproteobacteria</taxon>
        <taxon>Vibrionales</taxon>
        <taxon>Vibrionaceae</taxon>
        <taxon>Enterovibrio</taxon>
    </lineage>
</organism>
<dbReference type="EMBL" id="AJWN02000032">
    <property type="protein sequence ID" value="OEE62726.1"/>
    <property type="molecule type" value="Genomic_DNA"/>
</dbReference>
<name>A0A1E5CB41_9GAMM</name>
<protein>
    <submittedName>
        <fullName evidence="1">Uncharacterized protein</fullName>
    </submittedName>
</protein>